<sequence length="744" mass="80023">MEPKLIGDPVDRIDGKQKVTGGAHYAGDIKQPEMAYAVLVMSTIANGTIRDIDTADAEKLPGVLAIMTHKNTPRLPGYDANKPGATALGRVLHLLHDDRVDYSNQPIAMAIADSFEHAVDAANHVRVTYQAKTPAPGLPTSKAEPFRPQKLPRPDDPVDTQRGDLNKAMAAAEVSFKQTYHTPTQVHNALEPHTSVAIWEGKQLTIYQATQGIFPSRERIAEYFALPPENVRVIAQFVGGGFGSKGPVWADGVLAAMAAQYVKRPVKLELRRSDMFGMVGSRSATSQQLDIGASRSGDFLGMAHRSLNQTSVFDDFSEPAGILTRVLYKCPNQEVTHRSIRANIGSPSPMRAPGEAPGMFALESAIDELAYQLNMDPIALRLKNYAETDQQKELPFSSKSLRECYQQAADRFGWSKRLAAPRSMRDGNILIGMGMASAIYPTIRDEASAKIKLNADGTVLLSIGTQDIGTGSYTAMTQLAADAFGISPDRVTLRAGDTRQPKTPVSGGSRTTASAGSAVVQAAEAVILKAKQLALNDLKSPLNGQKESDMAVEKGRLFLKSDPKKGEALTALLKRNGGNALEASTSSKSGEEKEKYSMYAHGAQFAEVRIDEALGEIRVSKLTGAYAAGRIVNAKTAHSQLVGGIVWGVSMALLEHAIHDPRTNRIMNANLAEYHVPVNADIPDIDAFFIDEKDEIVNPAGVKGIGEIGITGSVAAIANAIYHATGKRIRELPITPDKILSFTA</sequence>
<proteinExistence type="predicted"/>
<reference evidence="5 6" key="1">
    <citation type="submission" date="2018-03" db="EMBL/GenBank/DDBJ databases">
        <title>Genomic Encyclopedia of Archaeal and Bacterial Type Strains, Phase II (KMG-II): from individual species to whole genera.</title>
        <authorList>
            <person name="Goeker M."/>
        </authorList>
    </citation>
    <scope>NUCLEOTIDE SEQUENCE [LARGE SCALE GENOMIC DNA]</scope>
    <source>
        <strain evidence="5 6">DSM 28354</strain>
    </source>
</reference>
<dbReference type="Pfam" id="PF01315">
    <property type="entry name" value="Ald_Xan_dh_C"/>
    <property type="match status" value="1"/>
</dbReference>
<protein>
    <submittedName>
        <fullName evidence="5">Xanthine dehydrogenase molybdenum binding subunit apoprotein</fullName>
    </submittedName>
</protein>
<dbReference type="PANTHER" id="PTHR11908">
    <property type="entry name" value="XANTHINE DEHYDROGENASE"/>
    <property type="match status" value="1"/>
</dbReference>
<dbReference type="InterPro" id="IPR016208">
    <property type="entry name" value="Ald_Oxase/xanthine_DH-like"/>
</dbReference>
<dbReference type="InterPro" id="IPR000674">
    <property type="entry name" value="Ald_Oxase/Xan_DH_a/b"/>
</dbReference>
<dbReference type="Gene3D" id="3.90.1170.50">
    <property type="entry name" value="Aldehyde oxidase/xanthine dehydrogenase, a/b hammerhead"/>
    <property type="match status" value="1"/>
</dbReference>
<evidence type="ECO:0000313" key="6">
    <source>
        <dbReference type="Proteomes" id="UP000238375"/>
    </source>
</evidence>
<keyword evidence="2" id="KW-0560">Oxidoreductase</keyword>
<dbReference type="PANTHER" id="PTHR11908:SF132">
    <property type="entry name" value="ALDEHYDE OXIDASE 1-RELATED"/>
    <property type="match status" value="1"/>
</dbReference>
<dbReference type="AlphaFoldDB" id="A0A2T0SW31"/>
<dbReference type="InterPro" id="IPR036856">
    <property type="entry name" value="Ald_Oxase/Xan_DH_a/b_sf"/>
</dbReference>
<evidence type="ECO:0000259" key="4">
    <source>
        <dbReference type="SMART" id="SM01008"/>
    </source>
</evidence>
<dbReference type="GO" id="GO:0016491">
    <property type="term" value="F:oxidoreductase activity"/>
    <property type="evidence" value="ECO:0007669"/>
    <property type="project" value="UniProtKB-KW"/>
</dbReference>
<evidence type="ECO:0000313" key="5">
    <source>
        <dbReference type="EMBL" id="PRY37624.1"/>
    </source>
</evidence>
<dbReference type="InterPro" id="IPR046867">
    <property type="entry name" value="AldOxase/xan_DH_MoCoBD2"/>
</dbReference>
<name>A0A2T0SW31_9BACT</name>
<keyword evidence="1" id="KW-0500">Molybdenum</keyword>
<dbReference type="EMBL" id="PVTE01000010">
    <property type="protein sequence ID" value="PRY37624.1"/>
    <property type="molecule type" value="Genomic_DNA"/>
</dbReference>
<dbReference type="SUPFAM" id="SSF54665">
    <property type="entry name" value="CO dehydrogenase molybdoprotein N-domain-like"/>
    <property type="match status" value="1"/>
</dbReference>
<evidence type="ECO:0000256" key="2">
    <source>
        <dbReference type="ARBA" id="ARBA00023002"/>
    </source>
</evidence>
<comment type="caution">
    <text evidence="5">The sequence shown here is derived from an EMBL/GenBank/DDBJ whole genome shotgun (WGS) entry which is preliminary data.</text>
</comment>
<keyword evidence="6" id="KW-1185">Reference proteome</keyword>
<evidence type="ECO:0000256" key="1">
    <source>
        <dbReference type="ARBA" id="ARBA00022505"/>
    </source>
</evidence>
<dbReference type="Pfam" id="PF20256">
    <property type="entry name" value="MoCoBD_2"/>
    <property type="match status" value="1"/>
</dbReference>
<accession>A0A2T0SW31</accession>
<dbReference type="InterPro" id="IPR037165">
    <property type="entry name" value="AldOxase/xan_DH_Mopterin-bd_sf"/>
</dbReference>
<dbReference type="Gene3D" id="3.30.365.10">
    <property type="entry name" value="Aldehyde oxidase/xanthine dehydrogenase, molybdopterin binding domain"/>
    <property type="match status" value="4"/>
</dbReference>
<dbReference type="Proteomes" id="UP000238375">
    <property type="component" value="Unassembled WGS sequence"/>
</dbReference>
<dbReference type="InterPro" id="IPR008274">
    <property type="entry name" value="AldOxase/xan_DH_MoCoBD1"/>
</dbReference>
<evidence type="ECO:0000256" key="3">
    <source>
        <dbReference type="SAM" id="MobiDB-lite"/>
    </source>
</evidence>
<feature type="compositionally biased region" description="Basic and acidic residues" evidence="3">
    <location>
        <begin position="144"/>
        <end position="158"/>
    </location>
</feature>
<feature type="domain" description="Aldehyde oxidase/xanthine dehydrogenase a/b hammerhead" evidence="4">
    <location>
        <begin position="20"/>
        <end position="133"/>
    </location>
</feature>
<gene>
    <name evidence="5" type="ORF">CLV58_11093</name>
</gene>
<dbReference type="SMART" id="SM01008">
    <property type="entry name" value="Ald_Xan_dh_C"/>
    <property type="match status" value="1"/>
</dbReference>
<dbReference type="RefSeq" id="WP_106138344.1">
    <property type="nucleotide sequence ID" value="NZ_PVTE01000010.1"/>
</dbReference>
<organism evidence="5 6">
    <name type="scientific">Spirosoma oryzae</name>
    <dbReference type="NCBI Taxonomy" id="1469603"/>
    <lineage>
        <taxon>Bacteria</taxon>
        <taxon>Pseudomonadati</taxon>
        <taxon>Bacteroidota</taxon>
        <taxon>Cytophagia</taxon>
        <taxon>Cytophagales</taxon>
        <taxon>Cytophagaceae</taxon>
        <taxon>Spirosoma</taxon>
    </lineage>
</organism>
<dbReference type="OrthoDB" id="9759099at2"/>
<dbReference type="SUPFAM" id="SSF56003">
    <property type="entry name" value="Molybdenum cofactor-binding domain"/>
    <property type="match status" value="1"/>
</dbReference>
<dbReference type="GO" id="GO:0005506">
    <property type="term" value="F:iron ion binding"/>
    <property type="evidence" value="ECO:0007669"/>
    <property type="project" value="InterPro"/>
</dbReference>
<feature type="region of interest" description="Disordered" evidence="3">
    <location>
        <begin position="132"/>
        <end position="158"/>
    </location>
</feature>
<dbReference type="Pfam" id="PF02738">
    <property type="entry name" value="MoCoBD_1"/>
    <property type="match status" value="1"/>
</dbReference>